<dbReference type="RefSeq" id="WP_071506249.1">
    <property type="nucleotide sequence ID" value="NZ_MORL01000028.1"/>
</dbReference>
<dbReference type="Proteomes" id="UP000181790">
    <property type="component" value="Unassembled WGS sequence"/>
</dbReference>
<dbReference type="SUPFAM" id="SSF88659">
    <property type="entry name" value="Sigma3 and sigma4 domains of RNA polymerase sigma factors"/>
    <property type="match status" value="1"/>
</dbReference>
<comment type="caution">
    <text evidence="7">The sequence shown here is derived from an EMBL/GenBank/DDBJ whole genome shotgun (WGS) entry which is preliminary data.</text>
</comment>
<dbReference type="PANTHER" id="PTHR43133:SF46">
    <property type="entry name" value="RNA POLYMERASE SIGMA-70 FACTOR ECF SUBFAMILY"/>
    <property type="match status" value="1"/>
</dbReference>
<evidence type="ECO:0000259" key="6">
    <source>
        <dbReference type="Pfam" id="PF08281"/>
    </source>
</evidence>
<dbReference type="GO" id="GO:0016987">
    <property type="term" value="F:sigma factor activity"/>
    <property type="evidence" value="ECO:0007669"/>
    <property type="project" value="UniProtKB-KW"/>
</dbReference>
<dbReference type="Pfam" id="PF08281">
    <property type="entry name" value="Sigma70_r4_2"/>
    <property type="match status" value="1"/>
</dbReference>
<evidence type="ECO:0000256" key="2">
    <source>
        <dbReference type="ARBA" id="ARBA00023015"/>
    </source>
</evidence>
<dbReference type="OrthoDB" id="9150024at2"/>
<dbReference type="InterPro" id="IPR007627">
    <property type="entry name" value="RNA_pol_sigma70_r2"/>
</dbReference>
<dbReference type="AlphaFoldDB" id="A0A1S2VBI7"/>
<gene>
    <name evidence="7" type="ORF">BLX24_26460</name>
</gene>
<organism evidence="7 8">
    <name type="scientific">Arsenicibacter rosenii</name>
    <dbReference type="NCBI Taxonomy" id="1750698"/>
    <lineage>
        <taxon>Bacteria</taxon>
        <taxon>Pseudomonadati</taxon>
        <taxon>Bacteroidota</taxon>
        <taxon>Cytophagia</taxon>
        <taxon>Cytophagales</taxon>
        <taxon>Spirosomataceae</taxon>
        <taxon>Arsenicibacter</taxon>
    </lineage>
</organism>
<comment type="similarity">
    <text evidence="1">Belongs to the sigma-70 factor family. ECF subfamily.</text>
</comment>
<name>A0A1S2VBI7_9BACT</name>
<proteinExistence type="inferred from homology"/>
<dbReference type="GO" id="GO:0003677">
    <property type="term" value="F:DNA binding"/>
    <property type="evidence" value="ECO:0007669"/>
    <property type="project" value="InterPro"/>
</dbReference>
<evidence type="ECO:0000313" key="7">
    <source>
        <dbReference type="EMBL" id="OIN56117.1"/>
    </source>
</evidence>
<dbReference type="InterPro" id="IPR036388">
    <property type="entry name" value="WH-like_DNA-bd_sf"/>
</dbReference>
<keyword evidence="2" id="KW-0805">Transcription regulation</keyword>
<dbReference type="SUPFAM" id="SSF88946">
    <property type="entry name" value="Sigma2 domain of RNA polymerase sigma factors"/>
    <property type="match status" value="1"/>
</dbReference>
<dbReference type="GO" id="GO:0006352">
    <property type="term" value="P:DNA-templated transcription initiation"/>
    <property type="evidence" value="ECO:0007669"/>
    <property type="project" value="InterPro"/>
</dbReference>
<dbReference type="InterPro" id="IPR013249">
    <property type="entry name" value="RNA_pol_sigma70_r4_t2"/>
</dbReference>
<keyword evidence="3" id="KW-0731">Sigma factor</keyword>
<feature type="domain" description="RNA polymerase sigma-70 region 2" evidence="5">
    <location>
        <begin position="27"/>
        <end position="96"/>
    </location>
</feature>
<dbReference type="InterPro" id="IPR013324">
    <property type="entry name" value="RNA_pol_sigma_r3/r4-like"/>
</dbReference>
<dbReference type="Gene3D" id="1.10.10.10">
    <property type="entry name" value="Winged helix-like DNA-binding domain superfamily/Winged helix DNA-binding domain"/>
    <property type="match status" value="1"/>
</dbReference>
<reference evidence="7 8" key="1">
    <citation type="submission" date="2016-10" db="EMBL/GenBank/DDBJ databases">
        <title>Arsenicibacter rosenii gen. nov., sp. nov., an efficient arsenic-methylating bacterium isolated from an arsenic-contaminated paddy soil.</title>
        <authorList>
            <person name="Huang K."/>
        </authorList>
    </citation>
    <scope>NUCLEOTIDE SEQUENCE [LARGE SCALE GENOMIC DNA]</scope>
    <source>
        <strain evidence="7 8">SM-1</strain>
    </source>
</reference>
<dbReference type="Pfam" id="PF04542">
    <property type="entry name" value="Sigma70_r2"/>
    <property type="match status" value="1"/>
</dbReference>
<protein>
    <recommendedName>
        <fullName evidence="9">RNA polymerase subunit sigma-24</fullName>
    </recommendedName>
</protein>
<dbReference type="InterPro" id="IPR039425">
    <property type="entry name" value="RNA_pol_sigma-70-like"/>
</dbReference>
<sequence>MRLENPNNDAWLWRRFKEGDSEALGQLMTDHYTALIRYGTKFNRDTDFVRDCMQDIFVELWNRRETVSMLVQAQVRPYLMTMLRRLLHQQYLERQRYDFEPVSGQEDDLQFDVTFSPEDILIETEQSQHTADRIRQLLNQLPRRSKEAIYLRFYDNLDRAAIAQVMGISEQSVSNLFQETFRLLRRHVTSKQLWLFLLANLMV</sequence>
<evidence type="ECO:0000256" key="3">
    <source>
        <dbReference type="ARBA" id="ARBA00023082"/>
    </source>
</evidence>
<dbReference type="PANTHER" id="PTHR43133">
    <property type="entry name" value="RNA POLYMERASE ECF-TYPE SIGMA FACTO"/>
    <property type="match status" value="1"/>
</dbReference>
<dbReference type="CDD" id="cd06171">
    <property type="entry name" value="Sigma70_r4"/>
    <property type="match status" value="1"/>
</dbReference>
<feature type="domain" description="RNA polymerase sigma factor 70 region 4 type 2" evidence="6">
    <location>
        <begin position="132"/>
        <end position="177"/>
    </location>
</feature>
<evidence type="ECO:0000313" key="8">
    <source>
        <dbReference type="Proteomes" id="UP000181790"/>
    </source>
</evidence>
<dbReference type="InterPro" id="IPR014284">
    <property type="entry name" value="RNA_pol_sigma-70_dom"/>
</dbReference>
<keyword evidence="8" id="KW-1185">Reference proteome</keyword>
<evidence type="ECO:0000256" key="1">
    <source>
        <dbReference type="ARBA" id="ARBA00010641"/>
    </source>
</evidence>
<dbReference type="InterPro" id="IPR013325">
    <property type="entry name" value="RNA_pol_sigma_r2"/>
</dbReference>
<evidence type="ECO:0008006" key="9">
    <source>
        <dbReference type="Google" id="ProtNLM"/>
    </source>
</evidence>
<evidence type="ECO:0000256" key="4">
    <source>
        <dbReference type="ARBA" id="ARBA00023163"/>
    </source>
</evidence>
<dbReference type="NCBIfam" id="TIGR02937">
    <property type="entry name" value="sigma70-ECF"/>
    <property type="match status" value="1"/>
</dbReference>
<evidence type="ECO:0000259" key="5">
    <source>
        <dbReference type="Pfam" id="PF04542"/>
    </source>
</evidence>
<keyword evidence="4" id="KW-0804">Transcription</keyword>
<dbReference type="EMBL" id="MORL01000028">
    <property type="protein sequence ID" value="OIN56117.1"/>
    <property type="molecule type" value="Genomic_DNA"/>
</dbReference>
<dbReference type="Gene3D" id="1.10.1740.10">
    <property type="match status" value="1"/>
</dbReference>
<accession>A0A1S2VBI7</accession>